<dbReference type="EMBL" id="SIDB01000002">
    <property type="protein sequence ID" value="KAI3436444.1"/>
    <property type="molecule type" value="Genomic_DNA"/>
</dbReference>
<feature type="transmembrane region" description="Helical" evidence="8">
    <location>
        <begin position="282"/>
        <end position="300"/>
    </location>
</feature>
<feature type="transmembrane region" description="Helical" evidence="8">
    <location>
        <begin position="312"/>
        <end position="330"/>
    </location>
</feature>
<feature type="compositionally biased region" description="Low complexity" evidence="7">
    <location>
        <begin position="376"/>
        <end position="389"/>
    </location>
</feature>
<dbReference type="AlphaFoldDB" id="A0A9D4TWL6"/>
<keyword evidence="11" id="KW-1185">Reference proteome</keyword>
<dbReference type="PANTHER" id="PTHR42920:SF23">
    <property type="entry name" value="EAMA DOMAIN-CONTAINING PROTEIN"/>
    <property type="match status" value="1"/>
</dbReference>
<keyword evidence="6 8" id="KW-0472">Membrane</keyword>
<dbReference type="GO" id="GO:0005886">
    <property type="term" value="C:plasma membrane"/>
    <property type="evidence" value="ECO:0007669"/>
    <property type="project" value="UniProtKB-SubCell"/>
</dbReference>
<feature type="region of interest" description="Disordered" evidence="7">
    <location>
        <begin position="357"/>
        <end position="398"/>
    </location>
</feature>
<dbReference type="Proteomes" id="UP001055712">
    <property type="component" value="Unassembled WGS sequence"/>
</dbReference>
<evidence type="ECO:0000256" key="7">
    <source>
        <dbReference type="SAM" id="MobiDB-lite"/>
    </source>
</evidence>
<evidence type="ECO:0000256" key="5">
    <source>
        <dbReference type="ARBA" id="ARBA00022989"/>
    </source>
</evidence>
<dbReference type="PANTHER" id="PTHR42920">
    <property type="entry name" value="OS03G0707200 PROTEIN-RELATED"/>
    <property type="match status" value="1"/>
</dbReference>
<evidence type="ECO:0000256" key="2">
    <source>
        <dbReference type="ARBA" id="ARBA00007635"/>
    </source>
</evidence>
<evidence type="ECO:0000313" key="11">
    <source>
        <dbReference type="Proteomes" id="UP001055712"/>
    </source>
</evidence>
<evidence type="ECO:0000256" key="8">
    <source>
        <dbReference type="SAM" id="Phobius"/>
    </source>
</evidence>
<evidence type="ECO:0000313" key="10">
    <source>
        <dbReference type="EMBL" id="KAI3436444.1"/>
    </source>
</evidence>
<gene>
    <name evidence="10" type="ORF">D9Q98_005861</name>
</gene>
<keyword evidence="5 8" id="KW-1133">Transmembrane helix</keyword>
<comment type="caution">
    <text evidence="10">The sequence shown here is derived from an EMBL/GenBank/DDBJ whole genome shotgun (WGS) entry which is preliminary data.</text>
</comment>
<evidence type="ECO:0000256" key="6">
    <source>
        <dbReference type="ARBA" id="ARBA00023136"/>
    </source>
</evidence>
<evidence type="ECO:0000256" key="3">
    <source>
        <dbReference type="ARBA" id="ARBA00022475"/>
    </source>
</evidence>
<dbReference type="InterPro" id="IPR037185">
    <property type="entry name" value="EmrE-like"/>
</dbReference>
<feature type="domain" description="EamA" evidence="9">
    <location>
        <begin position="111"/>
        <end position="185"/>
    </location>
</feature>
<protein>
    <recommendedName>
        <fullName evidence="9">EamA domain-containing protein</fullName>
    </recommendedName>
</protein>
<evidence type="ECO:0000259" key="9">
    <source>
        <dbReference type="Pfam" id="PF00892"/>
    </source>
</evidence>
<dbReference type="InterPro" id="IPR051258">
    <property type="entry name" value="Diverse_Substrate_Transporter"/>
</dbReference>
<dbReference type="SUPFAM" id="SSF103481">
    <property type="entry name" value="Multidrug resistance efflux transporter EmrE"/>
    <property type="match status" value="2"/>
</dbReference>
<keyword evidence="4 8" id="KW-0812">Transmembrane</keyword>
<feature type="transmembrane region" description="Helical" evidence="8">
    <location>
        <begin position="336"/>
        <end position="354"/>
    </location>
</feature>
<reference evidence="10" key="1">
    <citation type="journal article" date="2019" name="Plant J.">
        <title>Chlorella vulgaris genome assembly and annotation reveals the molecular basis for metabolic acclimation to high light conditions.</title>
        <authorList>
            <person name="Cecchin M."/>
            <person name="Marcolungo L."/>
            <person name="Rossato M."/>
            <person name="Girolomoni L."/>
            <person name="Cosentino E."/>
            <person name="Cuine S."/>
            <person name="Li-Beisson Y."/>
            <person name="Delledonne M."/>
            <person name="Ballottari M."/>
        </authorList>
    </citation>
    <scope>NUCLEOTIDE SEQUENCE</scope>
    <source>
        <strain evidence="10">211/11P</strain>
    </source>
</reference>
<organism evidence="10 11">
    <name type="scientific">Chlorella vulgaris</name>
    <name type="common">Green alga</name>
    <dbReference type="NCBI Taxonomy" id="3077"/>
    <lineage>
        <taxon>Eukaryota</taxon>
        <taxon>Viridiplantae</taxon>
        <taxon>Chlorophyta</taxon>
        <taxon>core chlorophytes</taxon>
        <taxon>Trebouxiophyceae</taxon>
        <taxon>Chlorellales</taxon>
        <taxon>Chlorellaceae</taxon>
        <taxon>Chlorella clade</taxon>
        <taxon>Chlorella</taxon>
    </lineage>
</organism>
<dbReference type="OrthoDB" id="2017960at2759"/>
<name>A0A9D4TWL6_CHLVU</name>
<keyword evidence="3" id="KW-1003">Cell membrane</keyword>
<feature type="transmembrane region" description="Helical" evidence="8">
    <location>
        <begin position="211"/>
        <end position="231"/>
    </location>
</feature>
<feature type="compositionally biased region" description="Basic and acidic residues" evidence="7">
    <location>
        <begin position="66"/>
        <end position="78"/>
    </location>
</feature>
<reference evidence="10" key="2">
    <citation type="submission" date="2020-11" db="EMBL/GenBank/DDBJ databases">
        <authorList>
            <person name="Cecchin M."/>
            <person name="Marcolungo L."/>
            <person name="Rossato M."/>
            <person name="Girolomoni L."/>
            <person name="Cosentino E."/>
            <person name="Cuine S."/>
            <person name="Li-Beisson Y."/>
            <person name="Delledonne M."/>
            <person name="Ballottari M."/>
        </authorList>
    </citation>
    <scope>NUCLEOTIDE SEQUENCE</scope>
    <source>
        <strain evidence="10">211/11P</strain>
        <tissue evidence="10">Whole cell</tissue>
    </source>
</reference>
<comment type="subcellular location">
    <subcellularLocation>
        <location evidence="1">Cell membrane</location>
        <topology evidence="1">Multi-pass membrane protein</topology>
    </subcellularLocation>
</comment>
<feature type="domain" description="EamA" evidence="9">
    <location>
        <begin position="208"/>
        <end position="353"/>
    </location>
</feature>
<feature type="compositionally biased region" description="Low complexity" evidence="7">
    <location>
        <begin position="80"/>
        <end position="94"/>
    </location>
</feature>
<dbReference type="Pfam" id="PF00892">
    <property type="entry name" value="EamA"/>
    <property type="match status" value="2"/>
</dbReference>
<dbReference type="InterPro" id="IPR000620">
    <property type="entry name" value="EamA_dom"/>
</dbReference>
<comment type="similarity">
    <text evidence="2">Belongs to the drug/metabolite transporter (DMT) superfamily. Plant drug/metabolite exporter (P-DME) (TC 2.A.7.4) family.</text>
</comment>
<accession>A0A9D4TWL6</accession>
<evidence type="ECO:0000256" key="1">
    <source>
        <dbReference type="ARBA" id="ARBA00004651"/>
    </source>
</evidence>
<sequence>MPVQRGLPPKLALLAAAMLWGSYSVSVRLIFSTEQPPDAVVVLALRGLLQAAAMLAFSSTLQQDERSTDATHVHHKDTPQLTTDAQQPKQQQPVLQRQGGNLLRQWLTLESPPLWMAALELGLWNFSATSLQTLGLQLTSATRASFLIQATVMLTPLFSMLAGYRPGPRVWAACGLALAGTLLVTADETEAVAAAVDGVAAAGFELGGDGFIILSAVFYSMGVVRLAGYAGSLPPARIATSKSFVLGGLGFGSLAVVSASTLAQGQPLSAMWGGVATDPVCWAALLWSGLGPGALASYLHAQGQKHVAPAQAQVIFSSKPVWAAGLAWLVLGGEELGVLTWLGGGVLMAAGLLASSEKQQQPQQPHREQHEEAQLEEAQPAVQAVAVQDAQRRSRRRD</sequence>
<evidence type="ECO:0000256" key="4">
    <source>
        <dbReference type="ARBA" id="ARBA00022692"/>
    </source>
</evidence>
<feature type="transmembrane region" description="Helical" evidence="8">
    <location>
        <begin position="243"/>
        <end position="262"/>
    </location>
</feature>
<feature type="region of interest" description="Disordered" evidence="7">
    <location>
        <begin position="66"/>
        <end position="94"/>
    </location>
</feature>
<proteinExistence type="inferred from homology"/>